<dbReference type="Proteomes" id="UP000016666">
    <property type="component" value="Chromosome 2"/>
</dbReference>
<protein>
    <recommendedName>
        <fullName evidence="3">DUF4709 domain-containing protein</fullName>
    </recommendedName>
</protein>
<feature type="domain" description="DUF4709" evidence="3">
    <location>
        <begin position="50"/>
        <end position="159"/>
    </location>
</feature>
<keyword evidence="5" id="KW-1185">Reference proteome</keyword>
<dbReference type="OMA" id="HINKNWE"/>
<reference evidence="4" key="2">
    <citation type="submission" date="2025-08" db="UniProtKB">
        <authorList>
            <consortium name="Ensembl"/>
        </authorList>
    </citation>
    <scope>IDENTIFICATION</scope>
</reference>
<dbReference type="PANTHER" id="PTHR22382:SF7">
    <property type="entry name" value="RIKEN CDNA 4921504E06 GENE"/>
    <property type="match status" value="1"/>
</dbReference>
<dbReference type="InterPro" id="IPR031651">
    <property type="entry name" value="DUF4709"/>
</dbReference>
<evidence type="ECO:0000256" key="2">
    <source>
        <dbReference type="SAM" id="MobiDB-lite"/>
    </source>
</evidence>
<feature type="coiled-coil region" evidence="1">
    <location>
        <begin position="181"/>
        <end position="271"/>
    </location>
</feature>
<dbReference type="Ensembl" id="ENSAPLT00000020885.1">
    <property type="protein sequence ID" value="ENSAPLP00000021177.1"/>
    <property type="gene ID" value="ENSAPLG00000022206.1"/>
</dbReference>
<dbReference type="STRING" id="8840.ENSAPLP00000021177"/>
<organism evidence="4 5">
    <name type="scientific">Anas platyrhynchos platyrhynchos</name>
    <name type="common">Northern mallard</name>
    <dbReference type="NCBI Taxonomy" id="8840"/>
    <lineage>
        <taxon>Eukaryota</taxon>
        <taxon>Metazoa</taxon>
        <taxon>Chordata</taxon>
        <taxon>Craniata</taxon>
        <taxon>Vertebrata</taxon>
        <taxon>Euteleostomi</taxon>
        <taxon>Archelosauria</taxon>
        <taxon>Archosauria</taxon>
        <taxon>Dinosauria</taxon>
        <taxon>Saurischia</taxon>
        <taxon>Theropoda</taxon>
        <taxon>Coelurosauria</taxon>
        <taxon>Aves</taxon>
        <taxon>Neognathae</taxon>
        <taxon>Galloanserae</taxon>
        <taxon>Anseriformes</taxon>
        <taxon>Anatidae</taxon>
        <taxon>Anatinae</taxon>
        <taxon>Anas</taxon>
    </lineage>
</organism>
<reference evidence="4" key="3">
    <citation type="submission" date="2025-09" db="UniProtKB">
        <authorList>
            <consortium name="Ensembl"/>
        </authorList>
    </citation>
    <scope>IDENTIFICATION</scope>
</reference>
<evidence type="ECO:0000313" key="5">
    <source>
        <dbReference type="Proteomes" id="UP000016666"/>
    </source>
</evidence>
<name>A0A493T5L0_ANAPP</name>
<sequence>MSGREAGAAAACPQPWARYLAPATLELLALPCRLPRSQPQHQPQPQPQHRSCISDDLKIGCASRDHATQTDIKDIPELNELATATQALIKLAQSLQQDLSIYKSTIQAQYEKKIEEQASNLCKYIKDRLTDIESFHKRKEIQIRQSYQQQLCDALAILRGNIEKYYNINIEDTECSPGKLLRLLRNKLHEKESIIQNLERKLQECQEKGRAKMVVFEDDDHEKKKSEKEREVFNEEVFKLRNEISRLENSLKQSEKEKYALDRQVQSMQLKVETDEQTIQKLIEIQEQMKTELENGRLLANNVITCVAPEQQAAEKTLTAENEKLKKGQGRQTTARKEAEQCNKIWKKKCQTLQNSLHAIKDEMFLRQTLQRQLIALKCTSFGETMVCPVCVENDTKDMNGSKAGLCLPSTLSPVYSQSIKEQEEDKDQFSRLPNTTKVDIV</sequence>
<evidence type="ECO:0000313" key="4">
    <source>
        <dbReference type="Ensembl" id="ENSAPLP00000021177.1"/>
    </source>
</evidence>
<evidence type="ECO:0000256" key="1">
    <source>
        <dbReference type="SAM" id="Coils"/>
    </source>
</evidence>
<feature type="compositionally biased region" description="Basic and acidic residues" evidence="2">
    <location>
        <begin position="421"/>
        <end position="430"/>
    </location>
</feature>
<dbReference type="AlphaFoldDB" id="A0A493T5L0"/>
<evidence type="ECO:0000259" key="3">
    <source>
        <dbReference type="Pfam" id="PF15821"/>
    </source>
</evidence>
<dbReference type="GeneTree" id="ENSGT00390000003836"/>
<reference evidence="4 5" key="1">
    <citation type="submission" date="2017-10" db="EMBL/GenBank/DDBJ databases">
        <title>A new Pekin duck reference genome.</title>
        <authorList>
            <person name="Hou Z.-C."/>
            <person name="Zhou Z.-K."/>
            <person name="Zhu F."/>
            <person name="Hou S.-S."/>
        </authorList>
    </citation>
    <scope>NUCLEOTIDE SEQUENCE [LARGE SCALE GENOMIC DNA]</scope>
</reference>
<dbReference type="PANTHER" id="PTHR22382">
    <property type="entry name" value="RIKEN CDNA 4921504E06 GENE"/>
    <property type="match status" value="1"/>
</dbReference>
<dbReference type="Pfam" id="PF15821">
    <property type="entry name" value="DUF4709"/>
    <property type="match status" value="1"/>
</dbReference>
<feature type="region of interest" description="Disordered" evidence="2">
    <location>
        <begin position="419"/>
        <end position="442"/>
    </location>
</feature>
<accession>A0A493T5L0</accession>
<keyword evidence="1" id="KW-0175">Coiled coil</keyword>
<proteinExistence type="predicted"/>
<feature type="compositionally biased region" description="Polar residues" evidence="2">
    <location>
        <begin position="432"/>
        <end position="442"/>
    </location>
</feature>
<dbReference type="InterPro" id="IPR040119">
    <property type="entry name" value="C10orf67-like"/>
</dbReference>